<protein>
    <recommendedName>
        <fullName evidence="4">DUF3592 domain-containing protein</fullName>
    </recommendedName>
</protein>
<organism evidence="2 3">
    <name type="scientific">Streptomyces broussonetiae</name>
    <dbReference type="NCBI Taxonomy" id="2686304"/>
    <lineage>
        <taxon>Bacteria</taxon>
        <taxon>Bacillati</taxon>
        <taxon>Actinomycetota</taxon>
        <taxon>Actinomycetes</taxon>
        <taxon>Kitasatosporales</taxon>
        <taxon>Streptomycetaceae</taxon>
        <taxon>Streptomyces</taxon>
    </lineage>
</organism>
<name>A0A6I6MYB5_9ACTN</name>
<dbReference type="RefSeq" id="WP_158917843.1">
    <property type="nucleotide sequence ID" value="NZ_CP047020.1"/>
</dbReference>
<evidence type="ECO:0000256" key="1">
    <source>
        <dbReference type="SAM" id="Phobius"/>
    </source>
</evidence>
<reference evidence="2 3" key="1">
    <citation type="submission" date="2019-12" db="EMBL/GenBank/DDBJ databases">
        <title>Streptomyces sp. strain T44 isolated from rhizosphere soil of Broussonetia papyrifera.</title>
        <authorList>
            <person name="Mo P."/>
        </authorList>
    </citation>
    <scope>NUCLEOTIDE SEQUENCE [LARGE SCALE GENOMIC DNA]</scope>
    <source>
        <strain evidence="2 3">T44</strain>
    </source>
</reference>
<dbReference type="KEGG" id="sbro:GQF42_04465"/>
<feature type="transmembrane region" description="Helical" evidence="1">
    <location>
        <begin position="45"/>
        <end position="65"/>
    </location>
</feature>
<proteinExistence type="predicted"/>
<dbReference type="Proteomes" id="UP000436138">
    <property type="component" value="Chromosome"/>
</dbReference>
<evidence type="ECO:0000313" key="3">
    <source>
        <dbReference type="Proteomes" id="UP000436138"/>
    </source>
</evidence>
<gene>
    <name evidence="2" type="ORF">GQF42_04465</name>
</gene>
<keyword evidence="1" id="KW-1133">Transmembrane helix</keyword>
<sequence>MEIVSPVPATRREPLYEGDTLLVTYDPADPGAVVVHHRERRLLDYGFIGAGALVVLPAPVLALLVRG</sequence>
<keyword evidence="1" id="KW-0812">Transmembrane</keyword>
<keyword evidence="3" id="KW-1185">Reference proteome</keyword>
<keyword evidence="1" id="KW-0472">Membrane</keyword>
<evidence type="ECO:0000313" key="2">
    <source>
        <dbReference type="EMBL" id="QHA02640.1"/>
    </source>
</evidence>
<dbReference type="AlphaFoldDB" id="A0A6I6MYB5"/>
<accession>A0A6I6MYB5</accession>
<dbReference type="EMBL" id="CP047020">
    <property type="protein sequence ID" value="QHA02640.1"/>
    <property type="molecule type" value="Genomic_DNA"/>
</dbReference>
<evidence type="ECO:0008006" key="4">
    <source>
        <dbReference type="Google" id="ProtNLM"/>
    </source>
</evidence>